<dbReference type="STRING" id="1333998.M2A_2253"/>
<gene>
    <name evidence="6" type="ORF">M2A_2253</name>
</gene>
<accession>A0A081BCI6</accession>
<dbReference type="InterPro" id="IPR050109">
    <property type="entry name" value="HTH-type_TetR-like_transc_reg"/>
</dbReference>
<protein>
    <submittedName>
        <fullName evidence="6">Transcriptional regulator</fullName>
    </submittedName>
</protein>
<dbReference type="Gene3D" id="1.10.357.10">
    <property type="entry name" value="Tetracycline Repressor, domain 2"/>
    <property type="match status" value="1"/>
</dbReference>
<keyword evidence="3" id="KW-0804">Transcription</keyword>
<evidence type="ECO:0000256" key="2">
    <source>
        <dbReference type="ARBA" id="ARBA00023125"/>
    </source>
</evidence>
<keyword evidence="7" id="KW-1185">Reference proteome</keyword>
<dbReference type="InterPro" id="IPR036271">
    <property type="entry name" value="Tet_transcr_reg_TetR-rel_C_sf"/>
</dbReference>
<proteinExistence type="predicted"/>
<evidence type="ECO:0000259" key="5">
    <source>
        <dbReference type="PROSITE" id="PS50977"/>
    </source>
</evidence>
<evidence type="ECO:0000256" key="1">
    <source>
        <dbReference type="ARBA" id="ARBA00023015"/>
    </source>
</evidence>
<dbReference type="eggNOG" id="COG1309">
    <property type="taxonomic scope" value="Bacteria"/>
</dbReference>
<dbReference type="Pfam" id="PF00440">
    <property type="entry name" value="TetR_N"/>
    <property type="match status" value="1"/>
</dbReference>
<comment type="caution">
    <text evidence="6">The sequence shown here is derived from an EMBL/GenBank/DDBJ whole genome shotgun (WGS) entry which is preliminary data.</text>
</comment>
<dbReference type="InterPro" id="IPR025996">
    <property type="entry name" value="MT1864/Rv1816-like_C"/>
</dbReference>
<dbReference type="InterPro" id="IPR009057">
    <property type="entry name" value="Homeodomain-like_sf"/>
</dbReference>
<evidence type="ECO:0000313" key="7">
    <source>
        <dbReference type="Proteomes" id="UP000028702"/>
    </source>
</evidence>
<dbReference type="InterPro" id="IPR001647">
    <property type="entry name" value="HTH_TetR"/>
</dbReference>
<evidence type="ECO:0000313" key="6">
    <source>
        <dbReference type="EMBL" id="GAK45754.1"/>
    </source>
</evidence>
<feature type="domain" description="HTH tetR-type" evidence="5">
    <location>
        <begin position="17"/>
        <end position="77"/>
    </location>
</feature>
<organism evidence="6 7">
    <name type="scientific">Tepidicaulis marinus</name>
    <dbReference type="NCBI Taxonomy" id="1333998"/>
    <lineage>
        <taxon>Bacteria</taxon>
        <taxon>Pseudomonadati</taxon>
        <taxon>Pseudomonadota</taxon>
        <taxon>Alphaproteobacteria</taxon>
        <taxon>Hyphomicrobiales</taxon>
        <taxon>Parvibaculaceae</taxon>
        <taxon>Tepidicaulis</taxon>
    </lineage>
</organism>
<keyword evidence="2 4" id="KW-0238">DNA-binding</keyword>
<dbReference type="PANTHER" id="PTHR30055">
    <property type="entry name" value="HTH-TYPE TRANSCRIPTIONAL REGULATOR RUTR"/>
    <property type="match status" value="1"/>
</dbReference>
<dbReference type="RefSeq" id="WP_045447286.1">
    <property type="nucleotide sequence ID" value="NZ_BBIO01000011.1"/>
</dbReference>
<dbReference type="EMBL" id="BBIO01000011">
    <property type="protein sequence ID" value="GAK45754.1"/>
    <property type="molecule type" value="Genomic_DNA"/>
</dbReference>
<dbReference type="GO" id="GO:0003700">
    <property type="term" value="F:DNA-binding transcription factor activity"/>
    <property type="evidence" value="ECO:0007669"/>
    <property type="project" value="TreeGrafter"/>
</dbReference>
<dbReference type="AlphaFoldDB" id="A0A081BCI6"/>
<dbReference type="GO" id="GO:0000976">
    <property type="term" value="F:transcription cis-regulatory region binding"/>
    <property type="evidence" value="ECO:0007669"/>
    <property type="project" value="TreeGrafter"/>
</dbReference>
<dbReference type="PROSITE" id="PS50977">
    <property type="entry name" value="HTH_TETR_2"/>
    <property type="match status" value="1"/>
</dbReference>
<dbReference type="PANTHER" id="PTHR30055:SF220">
    <property type="entry name" value="TETR-FAMILY REGULATORY PROTEIN"/>
    <property type="match status" value="1"/>
</dbReference>
<dbReference type="SUPFAM" id="SSF46689">
    <property type="entry name" value="Homeodomain-like"/>
    <property type="match status" value="1"/>
</dbReference>
<feature type="DNA-binding region" description="H-T-H motif" evidence="4">
    <location>
        <begin position="40"/>
        <end position="59"/>
    </location>
</feature>
<evidence type="ECO:0000256" key="4">
    <source>
        <dbReference type="PROSITE-ProRule" id="PRU00335"/>
    </source>
</evidence>
<evidence type="ECO:0000256" key="3">
    <source>
        <dbReference type="ARBA" id="ARBA00023163"/>
    </source>
</evidence>
<dbReference type="Proteomes" id="UP000028702">
    <property type="component" value="Unassembled WGS sequence"/>
</dbReference>
<dbReference type="Pfam" id="PF13305">
    <property type="entry name" value="TetR_C_33"/>
    <property type="match status" value="1"/>
</dbReference>
<dbReference type="SUPFAM" id="SSF48498">
    <property type="entry name" value="Tetracyclin repressor-like, C-terminal domain"/>
    <property type="match status" value="1"/>
</dbReference>
<reference evidence="6 7" key="1">
    <citation type="submission" date="2014-07" db="EMBL/GenBank/DDBJ databases">
        <title>Tepidicaulis marinum gen. nov., sp. nov., a novel marine bacterium denitrifying nitrate to nitrous oxide strictly under microaerobic conditions.</title>
        <authorList>
            <person name="Takeuchi M."/>
            <person name="Yamagishi T."/>
            <person name="Kamagata Y."/>
            <person name="Oshima K."/>
            <person name="Hattori M."/>
            <person name="Katayama T."/>
            <person name="Hanada S."/>
            <person name="Tamaki H."/>
            <person name="Marumo K."/>
            <person name="Maeda H."/>
            <person name="Nedachi M."/>
            <person name="Iwasaki W."/>
            <person name="Suwa Y."/>
            <person name="Sakata S."/>
        </authorList>
    </citation>
    <scope>NUCLEOTIDE SEQUENCE [LARGE SCALE GENOMIC DNA]</scope>
    <source>
        <strain evidence="6 7">MA2</strain>
    </source>
</reference>
<keyword evidence="1" id="KW-0805">Transcription regulation</keyword>
<sequence>MTNPAPSPPPQKPARKGALRPALLAAARTLLDRDGADAVTIRAVARACGVSHAAPANHFADRRSLLTALAAELFADLAEAMENALAGAPQNPANKGSGTARLTAFAEALVAYGLAHPERYRLLWRRDLLDGEDAALQGTMDRLYARLLEELSALPLPAGKDPETAAVGLWSLCHGYVSMRLDGNFIARRDKESRAPRHSAMIANYLAALAPPAHPA</sequence>
<name>A0A081BCI6_9HYPH</name>